<evidence type="ECO:0000256" key="3">
    <source>
        <dbReference type="ARBA" id="ARBA00023082"/>
    </source>
</evidence>
<dbReference type="GO" id="GO:0016987">
    <property type="term" value="F:sigma factor activity"/>
    <property type="evidence" value="ECO:0007669"/>
    <property type="project" value="UniProtKB-KW"/>
</dbReference>
<dbReference type="InterPro" id="IPR039425">
    <property type="entry name" value="RNA_pol_sigma-70-like"/>
</dbReference>
<dbReference type="InterPro" id="IPR013324">
    <property type="entry name" value="RNA_pol_sigma_r3/r4-like"/>
</dbReference>
<comment type="similarity">
    <text evidence="1">Belongs to the sigma-70 factor family. ECF subfamily.</text>
</comment>
<dbReference type="PANTHER" id="PTHR43133">
    <property type="entry name" value="RNA POLYMERASE ECF-TYPE SIGMA FACTO"/>
    <property type="match status" value="1"/>
</dbReference>
<feature type="domain" description="RNA polymerase sigma factor 70 region 4 type 2" evidence="5">
    <location>
        <begin position="113"/>
        <end position="165"/>
    </location>
</feature>
<dbReference type="Proteomes" id="UP000279089">
    <property type="component" value="Unassembled WGS sequence"/>
</dbReference>
<name>A0A3N4MDF0_9BACT</name>
<protein>
    <submittedName>
        <fullName evidence="6">Sigma-70 family RNA polymerase sigma factor</fullName>
    </submittedName>
</protein>
<dbReference type="GO" id="GO:0003677">
    <property type="term" value="F:DNA binding"/>
    <property type="evidence" value="ECO:0007669"/>
    <property type="project" value="InterPro"/>
</dbReference>
<dbReference type="InterPro" id="IPR014284">
    <property type="entry name" value="RNA_pol_sigma-70_dom"/>
</dbReference>
<proteinExistence type="inferred from homology"/>
<dbReference type="NCBIfam" id="TIGR02937">
    <property type="entry name" value="sigma70-ECF"/>
    <property type="match status" value="1"/>
</dbReference>
<keyword evidence="7" id="KW-1185">Reference proteome</keyword>
<dbReference type="InterPro" id="IPR013249">
    <property type="entry name" value="RNA_pol_sigma70_r4_t2"/>
</dbReference>
<gene>
    <name evidence="6" type="ORF">EG028_17745</name>
</gene>
<dbReference type="AlphaFoldDB" id="A0A3N4MDF0"/>
<keyword evidence="4" id="KW-0804">Transcription</keyword>
<dbReference type="SUPFAM" id="SSF88659">
    <property type="entry name" value="Sigma3 and sigma4 domains of RNA polymerase sigma factors"/>
    <property type="match status" value="1"/>
</dbReference>
<accession>A0A3N4MDF0</accession>
<evidence type="ECO:0000256" key="1">
    <source>
        <dbReference type="ARBA" id="ARBA00010641"/>
    </source>
</evidence>
<dbReference type="CDD" id="cd06171">
    <property type="entry name" value="Sigma70_r4"/>
    <property type="match status" value="1"/>
</dbReference>
<organism evidence="6 7">
    <name type="scientific">Chitinophaga barathri</name>
    <dbReference type="NCBI Taxonomy" id="1647451"/>
    <lineage>
        <taxon>Bacteria</taxon>
        <taxon>Pseudomonadati</taxon>
        <taxon>Bacteroidota</taxon>
        <taxon>Chitinophagia</taxon>
        <taxon>Chitinophagales</taxon>
        <taxon>Chitinophagaceae</taxon>
        <taxon>Chitinophaga</taxon>
    </lineage>
</organism>
<dbReference type="Gene3D" id="1.10.1740.10">
    <property type="match status" value="1"/>
</dbReference>
<reference evidence="7" key="1">
    <citation type="submission" date="2018-11" db="EMBL/GenBank/DDBJ databases">
        <title>Chitinophaga lutea sp.nov., isolate from arsenic contaminated soil.</title>
        <authorList>
            <person name="Zong Y."/>
        </authorList>
    </citation>
    <scope>NUCLEOTIDE SEQUENCE [LARGE SCALE GENOMIC DNA]</scope>
    <source>
        <strain evidence="7">YLT18</strain>
    </source>
</reference>
<dbReference type="Pfam" id="PF08281">
    <property type="entry name" value="Sigma70_r4_2"/>
    <property type="match status" value="1"/>
</dbReference>
<evidence type="ECO:0000313" key="6">
    <source>
        <dbReference type="EMBL" id="RPD39966.1"/>
    </source>
</evidence>
<sequence>MAKLPGMFTEKEKRLRNIIHQTHTRLSGAIYHLCNDRHTTADIVQQVYIRIWENLDHIENDEKIFPLLRKYSRNIFLNELKRNRIVEKVHNTLPVEEWDLSSENRLLAKEQYQQIQSAIRRLPPQQQQIFRMHKEQAMSYKQIEAHLGISGGTIEKQMNRALKFLRSELKVMKDDSYALTLLLVYLSSSQ</sequence>
<evidence type="ECO:0000259" key="5">
    <source>
        <dbReference type="Pfam" id="PF08281"/>
    </source>
</evidence>
<evidence type="ECO:0000256" key="4">
    <source>
        <dbReference type="ARBA" id="ARBA00023163"/>
    </source>
</evidence>
<dbReference type="PANTHER" id="PTHR43133:SF46">
    <property type="entry name" value="RNA POLYMERASE SIGMA-70 FACTOR ECF SUBFAMILY"/>
    <property type="match status" value="1"/>
</dbReference>
<dbReference type="SUPFAM" id="SSF88946">
    <property type="entry name" value="Sigma2 domain of RNA polymerase sigma factors"/>
    <property type="match status" value="1"/>
</dbReference>
<evidence type="ECO:0000313" key="7">
    <source>
        <dbReference type="Proteomes" id="UP000279089"/>
    </source>
</evidence>
<comment type="caution">
    <text evidence="6">The sequence shown here is derived from an EMBL/GenBank/DDBJ whole genome shotgun (WGS) entry which is preliminary data.</text>
</comment>
<dbReference type="GO" id="GO:0006352">
    <property type="term" value="P:DNA-templated transcription initiation"/>
    <property type="evidence" value="ECO:0007669"/>
    <property type="project" value="InterPro"/>
</dbReference>
<dbReference type="InterPro" id="IPR036388">
    <property type="entry name" value="WH-like_DNA-bd_sf"/>
</dbReference>
<dbReference type="InterPro" id="IPR013325">
    <property type="entry name" value="RNA_pol_sigma_r2"/>
</dbReference>
<keyword evidence="2" id="KW-0805">Transcription regulation</keyword>
<dbReference type="EMBL" id="RMBX01000009">
    <property type="protein sequence ID" value="RPD39966.1"/>
    <property type="molecule type" value="Genomic_DNA"/>
</dbReference>
<dbReference type="Gene3D" id="1.10.10.10">
    <property type="entry name" value="Winged helix-like DNA-binding domain superfamily/Winged helix DNA-binding domain"/>
    <property type="match status" value="1"/>
</dbReference>
<keyword evidence="3" id="KW-0731">Sigma factor</keyword>
<evidence type="ECO:0000256" key="2">
    <source>
        <dbReference type="ARBA" id="ARBA00023015"/>
    </source>
</evidence>